<name>A0A162LAP6_9HYPO</name>
<protein>
    <recommendedName>
        <fullName evidence="3">mannan endo-1,4-beta-mannosidase</fullName>
        <ecNumber evidence="3">3.2.1.78</ecNumber>
    </recommendedName>
</protein>
<comment type="caution">
    <text evidence="8">The sequence shown here is derived from an EMBL/GenBank/DDBJ whole genome shotgun (WGS) entry which is preliminary data.</text>
</comment>
<evidence type="ECO:0000313" key="8">
    <source>
        <dbReference type="EMBL" id="OAA66774.1"/>
    </source>
</evidence>
<keyword evidence="5" id="KW-0326">Glycosidase</keyword>
<dbReference type="SUPFAM" id="SSF51445">
    <property type="entry name" value="(Trans)glycosidases"/>
    <property type="match status" value="1"/>
</dbReference>
<feature type="signal peptide" evidence="6">
    <location>
        <begin position="1"/>
        <end position="25"/>
    </location>
</feature>
<feature type="chain" id="PRO_5007836914" description="mannan endo-1,4-beta-mannosidase" evidence="6">
    <location>
        <begin position="26"/>
        <end position="419"/>
    </location>
</feature>
<proteinExistence type="inferred from homology"/>
<evidence type="ECO:0000256" key="2">
    <source>
        <dbReference type="ARBA" id="ARBA00005641"/>
    </source>
</evidence>
<dbReference type="Pfam" id="PF26410">
    <property type="entry name" value="GH5_mannosidase"/>
    <property type="match status" value="1"/>
</dbReference>
<comment type="catalytic activity">
    <reaction evidence="1">
        <text>Random hydrolysis of (1-&gt;4)-beta-D-mannosidic linkages in mannans, galactomannans and glucomannans.</text>
        <dbReference type="EC" id="3.2.1.78"/>
    </reaction>
</comment>
<keyword evidence="9" id="KW-1185">Reference proteome</keyword>
<dbReference type="OrthoDB" id="406631at2759"/>
<sequence>MRGGTMWTTPLVCASLLGVVASATAIRRSTPLGPIRSVHDPQVPPLYPIGVKNESFARPAGQLFNINGNVSYFAGTNAWWLGHLTKNEDVDKALQEIVDTKYKIVRVWAFGDVVRSLPAADAVDPDRVWYQQHPTDANGTALINYGADGLQRLDYVVSAAERVGLKLVLPFVNNWPDLGGVQAYAEAYGPQTIFEDGSRAQRAYRAYVRVLVERYRASPAVFAWQLGNEPRCEGCDTAVIYRWASNTSAYIKSLDPHHMVTLGDEGWFGSDAGYKDMDGSSSLAYESHGGVDFFGNLNISTLDYGTFHLYPSQWGYSNLWGNHWIRQHADAGDRHKKPVVLEEYGSPNHTNRATILLPWQQTVLNTSIAADQVWQFGPANLSLDAATFGDEYSVYFDQADFESVGMKHAQAMVDKPVGT</sequence>
<dbReference type="PANTHER" id="PTHR31451">
    <property type="match status" value="1"/>
</dbReference>
<dbReference type="Proteomes" id="UP000076874">
    <property type="component" value="Unassembled WGS sequence"/>
</dbReference>
<organism evidence="8 9">
    <name type="scientific">Niveomyces insectorum RCEF 264</name>
    <dbReference type="NCBI Taxonomy" id="1081102"/>
    <lineage>
        <taxon>Eukaryota</taxon>
        <taxon>Fungi</taxon>
        <taxon>Dikarya</taxon>
        <taxon>Ascomycota</taxon>
        <taxon>Pezizomycotina</taxon>
        <taxon>Sordariomycetes</taxon>
        <taxon>Hypocreomycetidae</taxon>
        <taxon>Hypocreales</taxon>
        <taxon>Cordycipitaceae</taxon>
        <taxon>Niveomyces</taxon>
    </lineage>
</organism>
<dbReference type="InterPro" id="IPR045053">
    <property type="entry name" value="MAN-like"/>
</dbReference>
<dbReference type="EMBL" id="AZHD01000002">
    <property type="protein sequence ID" value="OAA66774.1"/>
    <property type="molecule type" value="Genomic_DNA"/>
</dbReference>
<dbReference type="Gene3D" id="3.20.20.80">
    <property type="entry name" value="Glycosidases"/>
    <property type="match status" value="1"/>
</dbReference>
<dbReference type="EC" id="3.2.1.78" evidence="3"/>
<keyword evidence="4 8" id="KW-0378">Hydrolase</keyword>
<accession>A0A162LAP6</accession>
<evidence type="ECO:0000256" key="6">
    <source>
        <dbReference type="SAM" id="SignalP"/>
    </source>
</evidence>
<evidence type="ECO:0000256" key="3">
    <source>
        <dbReference type="ARBA" id="ARBA00012706"/>
    </source>
</evidence>
<dbReference type="InterPro" id="IPR017853">
    <property type="entry name" value="GH"/>
</dbReference>
<evidence type="ECO:0000259" key="7">
    <source>
        <dbReference type="Pfam" id="PF26410"/>
    </source>
</evidence>
<dbReference type="InterPro" id="IPR001547">
    <property type="entry name" value="Glyco_hydro_5"/>
</dbReference>
<dbReference type="PANTHER" id="PTHR31451:SF10">
    <property type="entry name" value="MANNAN ENDO-1,4-BETA-MANNOSIDASE B"/>
    <property type="match status" value="1"/>
</dbReference>
<dbReference type="AlphaFoldDB" id="A0A162LAP6"/>
<evidence type="ECO:0000313" key="9">
    <source>
        <dbReference type="Proteomes" id="UP000076874"/>
    </source>
</evidence>
<keyword evidence="6" id="KW-0732">Signal</keyword>
<comment type="similarity">
    <text evidence="2">Belongs to the glycosyl hydrolase 5 (cellulase A) family.</text>
</comment>
<reference evidence="8 9" key="1">
    <citation type="journal article" date="2016" name="Genome Biol. Evol.">
        <title>Divergent and convergent evolution of fungal pathogenicity.</title>
        <authorList>
            <person name="Shang Y."/>
            <person name="Xiao G."/>
            <person name="Zheng P."/>
            <person name="Cen K."/>
            <person name="Zhan S."/>
            <person name="Wang C."/>
        </authorList>
    </citation>
    <scope>NUCLEOTIDE SEQUENCE [LARGE SCALE GENOMIC DNA]</scope>
    <source>
        <strain evidence="8 9">RCEF 264</strain>
    </source>
</reference>
<gene>
    <name evidence="8" type="ORF">SPI_01350</name>
</gene>
<evidence type="ECO:0000256" key="4">
    <source>
        <dbReference type="ARBA" id="ARBA00022801"/>
    </source>
</evidence>
<evidence type="ECO:0000256" key="5">
    <source>
        <dbReference type="ARBA" id="ARBA00023295"/>
    </source>
</evidence>
<dbReference type="STRING" id="1081102.A0A162LAP6"/>
<dbReference type="GO" id="GO:0046355">
    <property type="term" value="P:mannan catabolic process"/>
    <property type="evidence" value="ECO:0007669"/>
    <property type="project" value="UniProtKB-ARBA"/>
</dbReference>
<dbReference type="GO" id="GO:0016985">
    <property type="term" value="F:mannan endo-1,4-beta-mannosidase activity"/>
    <property type="evidence" value="ECO:0007669"/>
    <property type="project" value="UniProtKB-EC"/>
</dbReference>
<feature type="domain" description="Glycoside hydrolase family 5" evidence="7">
    <location>
        <begin position="207"/>
        <end position="347"/>
    </location>
</feature>
<evidence type="ECO:0000256" key="1">
    <source>
        <dbReference type="ARBA" id="ARBA00001678"/>
    </source>
</evidence>